<proteinExistence type="inferred from homology"/>
<evidence type="ECO:0000256" key="1">
    <source>
        <dbReference type="ARBA" id="ARBA00008828"/>
    </source>
</evidence>
<dbReference type="Pfam" id="PF05004">
    <property type="entry name" value="IFRD"/>
    <property type="match status" value="1"/>
</dbReference>
<dbReference type="STRING" id="3641.A0A061E1C6"/>
<evidence type="ECO:0000313" key="4">
    <source>
        <dbReference type="EMBL" id="EOX98442.1"/>
    </source>
</evidence>
<reference evidence="4 5" key="1">
    <citation type="journal article" date="2013" name="Genome Biol.">
        <title>The genome sequence of the most widely cultivated cacao type and its use to identify candidate genes regulating pod color.</title>
        <authorList>
            <person name="Motamayor J.C."/>
            <person name="Mockaitis K."/>
            <person name="Schmutz J."/>
            <person name="Haiminen N."/>
            <person name="Iii D.L."/>
            <person name="Cornejo O."/>
            <person name="Findley S.D."/>
            <person name="Zheng P."/>
            <person name="Utro F."/>
            <person name="Royaert S."/>
            <person name="Saski C."/>
            <person name="Jenkins J."/>
            <person name="Podicheti R."/>
            <person name="Zhao M."/>
            <person name="Scheffler B.E."/>
            <person name="Stack J.C."/>
            <person name="Feltus F.A."/>
            <person name="Mustiga G.M."/>
            <person name="Amores F."/>
            <person name="Phillips W."/>
            <person name="Marelli J.P."/>
            <person name="May G.D."/>
            <person name="Shapiro H."/>
            <person name="Ma J."/>
            <person name="Bustamante C.D."/>
            <person name="Schnell R.J."/>
            <person name="Main D."/>
            <person name="Gilbert D."/>
            <person name="Parida L."/>
            <person name="Kuhn D.N."/>
        </authorList>
    </citation>
    <scope>NUCLEOTIDE SEQUENCE [LARGE SCALE GENOMIC DNA]</scope>
    <source>
        <strain evidence="5">cv. Matina 1-6</strain>
    </source>
</reference>
<evidence type="ECO:0000259" key="2">
    <source>
        <dbReference type="Pfam" id="PF04836"/>
    </source>
</evidence>
<name>A0A061E1C6_THECC</name>
<dbReference type="InterPro" id="IPR007701">
    <property type="entry name" value="Interferon-rel_develop_reg_N"/>
</dbReference>
<dbReference type="HOGENOM" id="CLU_018080_0_1_1"/>
<evidence type="ECO:0000313" key="5">
    <source>
        <dbReference type="Proteomes" id="UP000026915"/>
    </source>
</evidence>
<gene>
    <name evidence="4" type="ORF">TCM_007206</name>
</gene>
<protein>
    <submittedName>
        <fullName evidence="4">Interferon-related developmental regulator family protein / IFRD family protein, putative</fullName>
    </submittedName>
</protein>
<feature type="domain" description="Interferon-related developmental regulator N-terminal" evidence="3">
    <location>
        <begin position="35"/>
        <end position="285"/>
    </location>
</feature>
<evidence type="ECO:0000259" key="3">
    <source>
        <dbReference type="Pfam" id="PF05004"/>
    </source>
</evidence>
<sequence>MKVRLLFFQSRPDIYFIILYAYNWVDDDDDDDDSGSMDDFKNASKFELEHQLRCFPEKRSPKREEALSSIVEALNIKPEHEFVDENSITLLYQCLNVMKKGSAKELRLATEAIGLIAMVIRCPDKAREVYIDSVPALSNLLKTKCNDSKALHSLAMVAFFTADSYIDETEQAMLLIWNFINPECSMDSSKHPPAILAAAISAWCFLLSTLDGWRLSYKYWQGAISYFSDLIANKDEKVRKAASVALALIFETNTLEKFTTHESVTSEKQEEKNKIIDKLRSQSNDMSNVLNYFMEGNCPDKYVKFGEYEVTLSTWSQIIQLNFLEQFLGKDGFINHMMENENFHELFELLPKERPPPANMPFIPETEHVTVEFYLPRILRAKPFTSSSQSKLERKMTKSPNSLVSKTRTKFLNKQRAISQEKAISCLAVDD</sequence>
<dbReference type="Pfam" id="PF04836">
    <property type="entry name" value="IFRD_C"/>
    <property type="match status" value="1"/>
</dbReference>
<dbReference type="InterPro" id="IPR039777">
    <property type="entry name" value="IFRD"/>
</dbReference>
<dbReference type="OMA" id="AREVYID"/>
<accession>A0A061E1C6</accession>
<organism evidence="4 5">
    <name type="scientific">Theobroma cacao</name>
    <name type="common">Cacao</name>
    <name type="synonym">Cocoa</name>
    <dbReference type="NCBI Taxonomy" id="3641"/>
    <lineage>
        <taxon>Eukaryota</taxon>
        <taxon>Viridiplantae</taxon>
        <taxon>Streptophyta</taxon>
        <taxon>Embryophyta</taxon>
        <taxon>Tracheophyta</taxon>
        <taxon>Spermatophyta</taxon>
        <taxon>Magnoliopsida</taxon>
        <taxon>eudicotyledons</taxon>
        <taxon>Gunneridae</taxon>
        <taxon>Pentapetalae</taxon>
        <taxon>rosids</taxon>
        <taxon>malvids</taxon>
        <taxon>Malvales</taxon>
        <taxon>Malvaceae</taxon>
        <taxon>Byttnerioideae</taxon>
        <taxon>Theobroma</taxon>
    </lineage>
</organism>
<keyword evidence="5" id="KW-1185">Reference proteome</keyword>
<feature type="domain" description="Interferon-related developmental regulator C-terminal" evidence="2">
    <location>
        <begin position="385"/>
        <end position="416"/>
    </location>
</feature>
<dbReference type="InParanoid" id="A0A061E1C6"/>
<dbReference type="Proteomes" id="UP000026915">
    <property type="component" value="Chromosome 2"/>
</dbReference>
<dbReference type="PANTHER" id="PTHR12354">
    <property type="entry name" value="INTERFERON-RELATED DEVELOPMENTAL REGULATOR"/>
    <property type="match status" value="1"/>
</dbReference>
<dbReference type="InterPro" id="IPR006921">
    <property type="entry name" value="Interferon-rel_develop_reg_C"/>
</dbReference>
<dbReference type="AlphaFoldDB" id="A0A061E1C6"/>
<dbReference type="Gramene" id="EOX98442">
    <property type="protein sequence ID" value="EOX98442"/>
    <property type="gene ID" value="TCM_007206"/>
</dbReference>
<dbReference type="InterPro" id="IPR011989">
    <property type="entry name" value="ARM-like"/>
</dbReference>
<dbReference type="PANTHER" id="PTHR12354:SF13">
    <property type="entry name" value="DEVELOPMENTAL REGULATOR FAMILY PROTEIN _ IFRD FAMILY PROTEIN, PUTATIVE-RELATED"/>
    <property type="match status" value="1"/>
</dbReference>
<dbReference type="SUPFAM" id="SSF48371">
    <property type="entry name" value="ARM repeat"/>
    <property type="match status" value="1"/>
</dbReference>
<dbReference type="EMBL" id="CM001880">
    <property type="protein sequence ID" value="EOX98442.1"/>
    <property type="molecule type" value="Genomic_DNA"/>
</dbReference>
<comment type="similarity">
    <text evidence="1">Belongs to the IFRD family.</text>
</comment>
<dbReference type="eggNOG" id="KOG2842">
    <property type="taxonomic scope" value="Eukaryota"/>
</dbReference>
<dbReference type="InterPro" id="IPR016024">
    <property type="entry name" value="ARM-type_fold"/>
</dbReference>
<dbReference type="Gene3D" id="1.25.10.10">
    <property type="entry name" value="Leucine-rich Repeat Variant"/>
    <property type="match status" value="1"/>
</dbReference>